<dbReference type="PANTHER" id="PTHR30537">
    <property type="entry name" value="HTH-TYPE TRANSCRIPTIONAL REGULATOR"/>
    <property type="match status" value="1"/>
</dbReference>
<evidence type="ECO:0000313" key="6">
    <source>
        <dbReference type="EMBL" id="MCT9813382.1"/>
    </source>
</evidence>
<evidence type="ECO:0000256" key="4">
    <source>
        <dbReference type="ARBA" id="ARBA00023163"/>
    </source>
</evidence>
<organism evidence="6 7">
    <name type="scientific">Acidovorax bellezanensis</name>
    <dbReference type="NCBI Taxonomy" id="2976702"/>
    <lineage>
        <taxon>Bacteria</taxon>
        <taxon>Pseudomonadati</taxon>
        <taxon>Pseudomonadota</taxon>
        <taxon>Betaproteobacteria</taxon>
        <taxon>Burkholderiales</taxon>
        <taxon>Comamonadaceae</taxon>
        <taxon>Acidovorax</taxon>
    </lineage>
</organism>
<protein>
    <submittedName>
        <fullName evidence="6">LysR substrate-binding domain-containing protein</fullName>
    </submittedName>
</protein>
<evidence type="ECO:0000256" key="1">
    <source>
        <dbReference type="ARBA" id="ARBA00009437"/>
    </source>
</evidence>
<dbReference type="CDD" id="cd08432">
    <property type="entry name" value="PBP2_GcdR_TrpI_HvrB_AmpR_like"/>
    <property type="match status" value="1"/>
</dbReference>
<dbReference type="PROSITE" id="PS50931">
    <property type="entry name" value="HTH_LYSR"/>
    <property type="match status" value="1"/>
</dbReference>
<proteinExistence type="inferred from homology"/>
<dbReference type="InterPro" id="IPR036390">
    <property type="entry name" value="WH_DNA-bd_sf"/>
</dbReference>
<evidence type="ECO:0000256" key="3">
    <source>
        <dbReference type="ARBA" id="ARBA00023125"/>
    </source>
</evidence>
<dbReference type="InterPro" id="IPR000847">
    <property type="entry name" value="LysR_HTH_N"/>
</dbReference>
<dbReference type="EMBL" id="JAODYH010000017">
    <property type="protein sequence ID" value="MCT9813382.1"/>
    <property type="molecule type" value="Genomic_DNA"/>
</dbReference>
<keyword evidence="7" id="KW-1185">Reference proteome</keyword>
<evidence type="ECO:0000313" key="7">
    <source>
        <dbReference type="Proteomes" id="UP001525968"/>
    </source>
</evidence>
<keyword evidence="4" id="KW-0804">Transcription</keyword>
<accession>A0ABT2PVV4</accession>
<evidence type="ECO:0000256" key="2">
    <source>
        <dbReference type="ARBA" id="ARBA00023015"/>
    </source>
</evidence>
<comment type="similarity">
    <text evidence="1">Belongs to the LysR transcriptional regulatory family.</text>
</comment>
<dbReference type="InterPro" id="IPR036388">
    <property type="entry name" value="WH-like_DNA-bd_sf"/>
</dbReference>
<dbReference type="PANTHER" id="PTHR30537:SF74">
    <property type="entry name" value="HTH-TYPE TRANSCRIPTIONAL REGULATOR TRPI"/>
    <property type="match status" value="1"/>
</dbReference>
<reference evidence="6 7" key="1">
    <citation type="submission" date="2022-09" db="EMBL/GenBank/DDBJ databases">
        <title>Draft genome of isolate Be4.</title>
        <authorList>
            <person name="Sanchez-Castro I."/>
            <person name="Martinez-Rodriguez P."/>
            <person name="Descostes M."/>
            <person name="Merroun M."/>
        </authorList>
    </citation>
    <scope>NUCLEOTIDE SEQUENCE [LARGE SCALE GENOMIC DNA]</scope>
    <source>
        <strain evidence="6 7">Be4</strain>
    </source>
</reference>
<dbReference type="Proteomes" id="UP001525968">
    <property type="component" value="Unassembled WGS sequence"/>
</dbReference>
<feature type="domain" description="HTH lysR-type" evidence="5">
    <location>
        <begin position="6"/>
        <end position="63"/>
    </location>
</feature>
<dbReference type="Pfam" id="PF00126">
    <property type="entry name" value="HTH_1"/>
    <property type="match status" value="1"/>
</dbReference>
<keyword evidence="3" id="KW-0238">DNA-binding</keyword>
<dbReference type="PRINTS" id="PR00039">
    <property type="entry name" value="HTHLYSR"/>
</dbReference>
<dbReference type="RefSeq" id="WP_261502632.1">
    <property type="nucleotide sequence ID" value="NZ_JAODYH010000017.1"/>
</dbReference>
<gene>
    <name evidence="6" type="ORF">N0K08_22355</name>
</gene>
<dbReference type="InterPro" id="IPR005119">
    <property type="entry name" value="LysR_subst-bd"/>
</dbReference>
<dbReference type="Pfam" id="PF03466">
    <property type="entry name" value="LysR_substrate"/>
    <property type="match status" value="1"/>
</dbReference>
<dbReference type="SUPFAM" id="SSF46785">
    <property type="entry name" value="Winged helix' DNA-binding domain"/>
    <property type="match status" value="1"/>
</dbReference>
<dbReference type="Gene3D" id="3.40.190.10">
    <property type="entry name" value="Periplasmic binding protein-like II"/>
    <property type="match status" value="2"/>
</dbReference>
<comment type="caution">
    <text evidence="6">The sequence shown here is derived from an EMBL/GenBank/DDBJ whole genome shotgun (WGS) entry which is preliminary data.</text>
</comment>
<dbReference type="InterPro" id="IPR058163">
    <property type="entry name" value="LysR-type_TF_proteobact-type"/>
</dbReference>
<keyword evidence="2" id="KW-0805">Transcription regulation</keyword>
<dbReference type="SUPFAM" id="SSF53850">
    <property type="entry name" value="Periplasmic binding protein-like II"/>
    <property type="match status" value="1"/>
</dbReference>
<evidence type="ECO:0000259" key="5">
    <source>
        <dbReference type="PROSITE" id="PS50931"/>
    </source>
</evidence>
<sequence length="316" mass="34613">MRMHSPSLSELHAFAAAARLGSFSLAAEDLHVTQGAISRAIARLEEHLGLALFERQGRRSVLTPAGRAYLDAVGPAILTIEAASAHVRRRHTGPRLRLSVTPTLFSHWLIPRLPDFSARFPNVLLSFAPYRRDDAISAPEIDGWLRIGQDPWPAHVAADYIVGRELVPICRPQDLQGPQAIRTPADLLRRPLLAHTNYQGNWGRWCEHVRFAGVVPAPAADFELVSLLVQAVIAGMGVAVVQRCLIEDDLAAGRIVIAIPQAVQIERGYFLCRPAAREPTSALLDFRHWLLEQAAAQTTMESTAPAARENPLATGT</sequence>
<name>A0ABT2PVV4_9BURK</name>
<dbReference type="Gene3D" id="1.10.10.10">
    <property type="entry name" value="Winged helix-like DNA-binding domain superfamily/Winged helix DNA-binding domain"/>
    <property type="match status" value="1"/>
</dbReference>